<feature type="region of interest" description="Disordered" evidence="1">
    <location>
        <begin position="186"/>
        <end position="224"/>
    </location>
</feature>
<dbReference type="AlphaFoldDB" id="A0A1X2IRC5"/>
<accession>A0A1X2IRC5</accession>
<sequence>MRLGFFFSLLFFLSSLHLLYSSKMENKTWFYIQSNKTSHVISASRHIHSEGLAPARSQVHVYVPLQTDDELWTWEGQFIRNKATGLVLDIRKGRLRLIEDTEICLYQEKPLEEASNQLWGLRDSTSSSQGKLIYSISNADWTLMQDGDKLLLYPQESMEPADTWQWVAEASFPATATSATTIATTTTTTATEWNGPVTPGLSSSSSFEADYPQGLSPAKRGSQGSVSLYSMDSFKDYHDRLYLEKDQHLR</sequence>
<evidence type="ECO:0000256" key="2">
    <source>
        <dbReference type="SAM" id="SignalP"/>
    </source>
</evidence>
<evidence type="ECO:0000313" key="4">
    <source>
        <dbReference type="Proteomes" id="UP000193560"/>
    </source>
</evidence>
<protein>
    <recommendedName>
        <fullName evidence="5">Ricin B lectin domain-containing protein</fullName>
    </recommendedName>
</protein>
<dbReference type="Proteomes" id="UP000193560">
    <property type="component" value="Unassembled WGS sequence"/>
</dbReference>
<evidence type="ECO:0000313" key="3">
    <source>
        <dbReference type="EMBL" id="ORZ20286.1"/>
    </source>
</evidence>
<dbReference type="EMBL" id="MCGE01000006">
    <property type="protein sequence ID" value="ORZ20286.1"/>
    <property type="molecule type" value="Genomic_DNA"/>
</dbReference>
<keyword evidence="4" id="KW-1185">Reference proteome</keyword>
<evidence type="ECO:0000256" key="1">
    <source>
        <dbReference type="SAM" id="MobiDB-lite"/>
    </source>
</evidence>
<gene>
    <name evidence="3" type="ORF">BCR42DRAFT_205104</name>
</gene>
<dbReference type="SUPFAM" id="SSF50370">
    <property type="entry name" value="Ricin B-like lectins"/>
    <property type="match status" value="1"/>
</dbReference>
<feature type="chain" id="PRO_5012281556" description="Ricin B lectin domain-containing protein" evidence="2">
    <location>
        <begin position="22"/>
        <end position="250"/>
    </location>
</feature>
<comment type="caution">
    <text evidence="3">The sequence shown here is derived from an EMBL/GenBank/DDBJ whole genome shotgun (WGS) entry which is preliminary data.</text>
</comment>
<evidence type="ECO:0008006" key="5">
    <source>
        <dbReference type="Google" id="ProtNLM"/>
    </source>
</evidence>
<keyword evidence="2" id="KW-0732">Signal</keyword>
<dbReference type="OrthoDB" id="2345540at2759"/>
<reference evidence="3 4" key="1">
    <citation type="submission" date="2016-07" db="EMBL/GenBank/DDBJ databases">
        <title>Pervasive Adenine N6-methylation of Active Genes in Fungi.</title>
        <authorList>
            <consortium name="DOE Joint Genome Institute"/>
            <person name="Mondo S.J."/>
            <person name="Dannebaum R.O."/>
            <person name="Kuo R.C."/>
            <person name="Labutti K."/>
            <person name="Haridas S."/>
            <person name="Kuo A."/>
            <person name="Salamov A."/>
            <person name="Ahrendt S.R."/>
            <person name="Lipzen A."/>
            <person name="Sullivan W."/>
            <person name="Andreopoulos W.B."/>
            <person name="Clum A."/>
            <person name="Lindquist E."/>
            <person name="Daum C."/>
            <person name="Ramamoorthy G.K."/>
            <person name="Gryganskyi A."/>
            <person name="Culley D."/>
            <person name="Magnuson J.K."/>
            <person name="James T.Y."/>
            <person name="O'Malley M.A."/>
            <person name="Stajich J.E."/>
            <person name="Spatafora J.W."/>
            <person name="Visel A."/>
            <person name="Grigoriev I.V."/>
        </authorList>
    </citation>
    <scope>NUCLEOTIDE SEQUENCE [LARGE SCALE GENOMIC DNA]</scope>
    <source>
        <strain evidence="3 4">NRRL 1336</strain>
    </source>
</reference>
<dbReference type="Gene3D" id="2.80.10.50">
    <property type="match status" value="1"/>
</dbReference>
<proteinExistence type="predicted"/>
<dbReference type="InterPro" id="IPR035992">
    <property type="entry name" value="Ricin_B-like_lectins"/>
</dbReference>
<organism evidence="3 4">
    <name type="scientific">Absidia repens</name>
    <dbReference type="NCBI Taxonomy" id="90262"/>
    <lineage>
        <taxon>Eukaryota</taxon>
        <taxon>Fungi</taxon>
        <taxon>Fungi incertae sedis</taxon>
        <taxon>Mucoromycota</taxon>
        <taxon>Mucoromycotina</taxon>
        <taxon>Mucoromycetes</taxon>
        <taxon>Mucorales</taxon>
        <taxon>Cunninghamellaceae</taxon>
        <taxon>Absidia</taxon>
    </lineage>
</organism>
<feature type="signal peptide" evidence="2">
    <location>
        <begin position="1"/>
        <end position="21"/>
    </location>
</feature>
<name>A0A1X2IRC5_9FUNG</name>
<dbReference type="STRING" id="90262.A0A1X2IRC5"/>